<organism evidence="1 2">
    <name type="scientific">Ureibacillus aquaedulcis</name>
    <dbReference type="NCBI Taxonomy" id="3058421"/>
    <lineage>
        <taxon>Bacteria</taxon>
        <taxon>Bacillati</taxon>
        <taxon>Bacillota</taxon>
        <taxon>Bacilli</taxon>
        <taxon>Bacillales</taxon>
        <taxon>Caryophanaceae</taxon>
        <taxon>Ureibacillus</taxon>
    </lineage>
</organism>
<evidence type="ECO:0000313" key="1">
    <source>
        <dbReference type="EMBL" id="MDN4492546.1"/>
    </source>
</evidence>
<name>A0ABT8GMB2_9BACL</name>
<gene>
    <name evidence="1" type="ORF">QYB95_03255</name>
</gene>
<protein>
    <submittedName>
        <fullName evidence="1">Uncharacterized protein</fullName>
    </submittedName>
</protein>
<keyword evidence="2" id="KW-1185">Reference proteome</keyword>
<dbReference type="RefSeq" id="WP_301136659.1">
    <property type="nucleotide sequence ID" value="NZ_JAUHTQ010000002.1"/>
</dbReference>
<dbReference type="Proteomes" id="UP001172743">
    <property type="component" value="Unassembled WGS sequence"/>
</dbReference>
<comment type="caution">
    <text evidence="1">The sequence shown here is derived from an EMBL/GenBank/DDBJ whole genome shotgun (WGS) entry which is preliminary data.</text>
</comment>
<sequence length="153" mass="18013">MKFENAVLEYRLHKATNLYEPIYYYKMIELSQILARRECEFFIKEGKTYKQLSSSIEGNLFVIYVELFEEGPIELENTLEQGIKLEVRELNARQNYPLLSTEDVSNHLDILSVIGSVYTYLEKNEWERDSAEIDEDRGVYVLYVTPTGYTLET</sequence>
<proteinExistence type="predicted"/>
<reference evidence="1" key="1">
    <citation type="submission" date="2023-07" db="EMBL/GenBank/DDBJ databases">
        <title>Ureibacillus sp. isolated from freshwater well.</title>
        <authorList>
            <person name="Kirdat K."/>
            <person name="Bhatt A."/>
            <person name="Teware R."/>
            <person name="Bhavsar Y."/>
            <person name="Yadav A."/>
        </authorList>
    </citation>
    <scope>NUCLEOTIDE SEQUENCE</scope>
    <source>
        <strain evidence="1">BA0131</strain>
    </source>
</reference>
<dbReference type="EMBL" id="JAUHTQ010000002">
    <property type="protein sequence ID" value="MDN4492546.1"/>
    <property type="molecule type" value="Genomic_DNA"/>
</dbReference>
<evidence type="ECO:0000313" key="2">
    <source>
        <dbReference type="Proteomes" id="UP001172743"/>
    </source>
</evidence>
<accession>A0ABT8GMB2</accession>